<protein>
    <submittedName>
        <fullName evidence="1">Uncharacterized protein</fullName>
    </submittedName>
</protein>
<dbReference type="RefSeq" id="WP_025734383.1">
    <property type="nucleotide sequence ID" value="NZ_CP024963.1"/>
</dbReference>
<evidence type="ECO:0000313" key="2">
    <source>
        <dbReference type="Proteomes" id="UP000232063"/>
    </source>
</evidence>
<dbReference type="Proteomes" id="UP000232063">
    <property type="component" value="Chromosome"/>
</dbReference>
<proteinExistence type="predicted"/>
<dbReference type="EMBL" id="CP024963">
    <property type="protein sequence ID" value="ATZ17141.1"/>
    <property type="molecule type" value="Genomic_DNA"/>
</dbReference>
<dbReference type="AlphaFoldDB" id="A0A2K8NWM8"/>
<name>A0A2K8NWM8_9MOLU</name>
<organism evidence="1 2">
    <name type="scientific">Williamsoniiplasma luminosum</name>
    <dbReference type="NCBI Taxonomy" id="214888"/>
    <lineage>
        <taxon>Bacteria</taxon>
        <taxon>Bacillati</taxon>
        <taxon>Mycoplasmatota</taxon>
        <taxon>Mollicutes</taxon>
        <taxon>Entomoplasmatales</taxon>
        <taxon>Williamsoniiplasma</taxon>
    </lineage>
</organism>
<sequence>MEYAISHSEERIGKHFETPFNRDKATIFFNGGISSSKMRNILYAMSELNVFSWKMPVTIVANKTKARCNIYISDKCNKILIEDFFNIYYGD</sequence>
<gene>
    <name evidence="1" type="ORF">ELUMI_v1c04170</name>
</gene>
<accession>A0A2K8NWM8</accession>
<dbReference type="KEGG" id="elj:ELUMI_v1c04170"/>
<reference evidence="1 2" key="1">
    <citation type="submission" date="2017-11" db="EMBL/GenBank/DDBJ databases">
        <title>Genome sequence of Entomoplasma luminosum PIMN-1 (ATCC 49195).</title>
        <authorList>
            <person name="Lo W.-S."/>
            <person name="Gasparich G.E."/>
            <person name="Kuo C.-H."/>
        </authorList>
    </citation>
    <scope>NUCLEOTIDE SEQUENCE [LARGE SCALE GENOMIC DNA]</scope>
    <source>
        <strain evidence="1 2">PIMN-1</strain>
    </source>
</reference>
<evidence type="ECO:0000313" key="1">
    <source>
        <dbReference type="EMBL" id="ATZ17141.1"/>
    </source>
</evidence>
<keyword evidence="2" id="KW-1185">Reference proteome</keyword>